<dbReference type="KEGG" id="aagg:ETAA8_15510"/>
<dbReference type="EMBL" id="CP036274">
    <property type="protein sequence ID" value="QDU26473.1"/>
    <property type="molecule type" value="Genomic_DNA"/>
</dbReference>
<gene>
    <name evidence="2" type="ORF">ETAA8_15510</name>
</gene>
<dbReference type="Proteomes" id="UP000315017">
    <property type="component" value="Chromosome"/>
</dbReference>
<proteinExistence type="predicted"/>
<evidence type="ECO:0008006" key="4">
    <source>
        <dbReference type="Google" id="ProtNLM"/>
    </source>
</evidence>
<reference evidence="2 3" key="1">
    <citation type="submission" date="2019-02" db="EMBL/GenBank/DDBJ databases">
        <title>Deep-cultivation of Planctomycetes and their phenomic and genomic characterization uncovers novel biology.</title>
        <authorList>
            <person name="Wiegand S."/>
            <person name="Jogler M."/>
            <person name="Boedeker C."/>
            <person name="Pinto D."/>
            <person name="Vollmers J."/>
            <person name="Rivas-Marin E."/>
            <person name="Kohn T."/>
            <person name="Peeters S.H."/>
            <person name="Heuer A."/>
            <person name="Rast P."/>
            <person name="Oberbeckmann S."/>
            <person name="Bunk B."/>
            <person name="Jeske O."/>
            <person name="Meyerdierks A."/>
            <person name="Storesund J.E."/>
            <person name="Kallscheuer N."/>
            <person name="Luecker S."/>
            <person name="Lage O.M."/>
            <person name="Pohl T."/>
            <person name="Merkel B.J."/>
            <person name="Hornburger P."/>
            <person name="Mueller R.-W."/>
            <person name="Bruemmer F."/>
            <person name="Labrenz M."/>
            <person name="Spormann A.M."/>
            <person name="Op den Camp H."/>
            <person name="Overmann J."/>
            <person name="Amann R."/>
            <person name="Jetten M.S.M."/>
            <person name="Mascher T."/>
            <person name="Medema M.H."/>
            <person name="Devos D.P."/>
            <person name="Kaster A.-K."/>
            <person name="Ovreas L."/>
            <person name="Rohde M."/>
            <person name="Galperin M.Y."/>
            <person name="Jogler C."/>
        </authorList>
    </citation>
    <scope>NUCLEOTIDE SEQUENCE [LARGE SCALE GENOMIC DNA]</scope>
    <source>
        <strain evidence="2 3">ETA_A8</strain>
    </source>
</reference>
<protein>
    <recommendedName>
        <fullName evidence="4">Lipoprotein</fullName>
    </recommendedName>
</protein>
<dbReference type="AlphaFoldDB" id="A0A517Y8C3"/>
<organism evidence="2 3">
    <name type="scientific">Anatilimnocola aggregata</name>
    <dbReference type="NCBI Taxonomy" id="2528021"/>
    <lineage>
        <taxon>Bacteria</taxon>
        <taxon>Pseudomonadati</taxon>
        <taxon>Planctomycetota</taxon>
        <taxon>Planctomycetia</taxon>
        <taxon>Pirellulales</taxon>
        <taxon>Pirellulaceae</taxon>
        <taxon>Anatilimnocola</taxon>
    </lineage>
</organism>
<evidence type="ECO:0000313" key="3">
    <source>
        <dbReference type="Proteomes" id="UP000315017"/>
    </source>
</evidence>
<keyword evidence="3" id="KW-1185">Reference proteome</keyword>
<dbReference type="PROSITE" id="PS51257">
    <property type="entry name" value="PROKAR_LIPOPROTEIN"/>
    <property type="match status" value="1"/>
</dbReference>
<feature type="signal peptide" evidence="1">
    <location>
        <begin position="1"/>
        <end position="20"/>
    </location>
</feature>
<feature type="chain" id="PRO_5021783448" description="Lipoprotein" evidence="1">
    <location>
        <begin position="21"/>
        <end position="118"/>
    </location>
</feature>
<accession>A0A517Y8C3</accession>
<sequence precursor="true">MKYLPGFVVLCCILSLVAGCARPPAVQYDHLPLISSLRTACSARNPEWLAGVKRAVDQRHTEGKMTAVERDHFEVLIAQAEGGEWEAAERACLKFEQAQLGRTREPAEGAGHSHSHDH</sequence>
<dbReference type="RefSeq" id="WP_145087082.1">
    <property type="nucleotide sequence ID" value="NZ_CP036274.1"/>
</dbReference>
<evidence type="ECO:0000313" key="2">
    <source>
        <dbReference type="EMBL" id="QDU26473.1"/>
    </source>
</evidence>
<name>A0A517Y8C3_9BACT</name>
<dbReference type="OrthoDB" id="213876at2"/>
<evidence type="ECO:0000256" key="1">
    <source>
        <dbReference type="SAM" id="SignalP"/>
    </source>
</evidence>
<keyword evidence="1" id="KW-0732">Signal</keyword>